<gene>
    <name evidence="2" type="ORF">B0I35DRAFT_477817</name>
</gene>
<evidence type="ECO:0000313" key="3">
    <source>
        <dbReference type="Proteomes" id="UP000813444"/>
    </source>
</evidence>
<dbReference type="OrthoDB" id="4838383at2759"/>
<evidence type="ECO:0000256" key="1">
    <source>
        <dbReference type="SAM" id="SignalP"/>
    </source>
</evidence>
<dbReference type="EMBL" id="JAGPNK010000005">
    <property type="protein sequence ID" value="KAH7321321.1"/>
    <property type="molecule type" value="Genomic_DNA"/>
</dbReference>
<dbReference type="AlphaFoldDB" id="A0A8K0WTM1"/>
<feature type="signal peptide" evidence="1">
    <location>
        <begin position="1"/>
        <end position="15"/>
    </location>
</feature>
<evidence type="ECO:0000313" key="2">
    <source>
        <dbReference type="EMBL" id="KAH7321321.1"/>
    </source>
</evidence>
<name>A0A8K0WTM1_9HYPO</name>
<proteinExistence type="predicted"/>
<reference evidence="2" key="1">
    <citation type="journal article" date="2021" name="Nat. Commun.">
        <title>Genetic determinants of endophytism in the Arabidopsis root mycobiome.</title>
        <authorList>
            <person name="Mesny F."/>
            <person name="Miyauchi S."/>
            <person name="Thiergart T."/>
            <person name="Pickel B."/>
            <person name="Atanasova L."/>
            <person name="Karlsson M."/>
            <person name="Huettel B."/>
            <person name="Barry K.W."/>
            <person name="Haridas S."/>
            <person name="Chen C."/>
            <person name="Bauer D."/>
            <person name="Andreopoulos W."/>
            <person name="Pangilinan J."/>
            <person name="LaButti K."/>
            <person name="Riley R."/>
            <person name="Lipzen A."/>
            <person name="Clum A."/>
            <person name="Drula E."/>
            <person name="Henrissat B."/>
            <person name="Kohler A."/>
            <person name="Grigoriev I.V."/>
            <person name="Martin F.M."/>
            <person name="Hacquard S."/>
        </authorList>
    </citation>
    <scope>NUCLEOTIDE SEQUENCE</scope>
    <source>
        <strain evidence="2">MPI-CAGE-CH-0235</strain>
    </source>
</reference>
<feature type="chain" id="PRO_5035460546" evidence="1">
    <location>
        <begin position="16"/>
        <end position="217"/>
    </location>
</feature>
<sequence>MKFLNVLFLATMAMAAPKMEARQQQTVSGTVISAITNLESSTRTNVRTIEEALQTIRQSTEVTIIVQLEGTLRANYRAILSAIQVATRDIVSVTTGSAGGLAGSVRGLTQQEVDNLTQSVYTLITALSNIRAVLTVTVTDLRPSTQQLIASEVNAIRSVLEPFLNPVVAYYNTVRNFGASVGLEITGLNGVLQSLYSTVNSLTSSLGLPSIPGTNGA</sequence>
<dbReference type="Proteomes" id="UP000813444">
    <property type="component" value="Unassembled WGS sequence"/>
</dbReference>
<keyword evidence="1" id="KW-0732">Signal</keyword>
<protein>
    <submittedName>
        <fullName evidence="2">Uncharacterized protein</fullName>
    </submittedName>
</protein>
<keyword evidence="3" id="KW-1185">Reference proteome</keyword>
<organism evidence="2 3">
    <name type="scientific">Stachybotrys elegans</name>
    <dbReference type="NCBI Taxonomy" id="80388"/>
    <lineage>
        <taxon>Eukaryota</taxon>
        <taxon>Fungi</taxon>
        <taxon>Dikarya</taxon>
        <taxon>Ascomycota</taxon>
        <taxon>Pezizomycotina</taxon>
        <taxon>Sordariomycetes</taxon>
        <taxon>Hypocreomycetidae</taxon>
        <taxon>Hypocreales</taxon>
        <taxon>Stachybotryaceae</taxon>
        <taxon>Stachybotrys</taxon>
    </lineage>
</organism>
<comment type="caution">
    <text evidence="2">The sequence shown here is derived from an EMBL/GenBank/DDBJ whole genome shotgun (WGS) entry which is preliminary data.</text>
</comment>
<accession>A0A8K0WTM1</accession>